<comment type="caution">
    <text evidence="1">The sequence shown here is derived from an EMBL/GenBank/DDBJ whole genome shotgun (WGS) entry which is preliminary data.</text>
</comment>
<gene>
    <name evidence="1" type="ORF">DSO57_1023496</name>
</gene>
<dbReference type="EMBL" id="QTSX02001543">
    <property type="protein sequence ID" value="KAJ9080573.1"/>
    <property type="molecule type" value="Genomic_DNA"/>
</dbReference>
<protein>
    <submittedName>
        <fullName evidence="1">Uncharacterized protein</fullName>
    </submittedName>
</protein>
<name>A0ACC2U0Q5_9FUNG</name>
<sequence>MDWWVLDCPGGFDPPSGNWGSTLGLSIQSPAPSTEGEETDGSLTDHSFYNLDSDEEPTKRRCQAKKTPSKDKSPAHEEHQYKPPSASPTKLASSSSPVDDTKPYVVFGYRGQHPGGYSRKSLLQKI</sequence>
<reference evidence="1" key="1">
    <citation type="submission" date="2022-04" db="EMBL/GenBank/DDBJ databases">
        <title>Genome of the entomopathogenic fungus Entomophthora muscae.</title>
        <authorList>
            <person name="Elya C."/>
            <person name="Lovett B.R."/>
            <person name="Lee E."/>
            <person name="Macias A.M."/>
            <person name="Hajek A.E."/>
            <person name="De Bivort B.L."/>
            <person name="Kasson M.T."/>
            <person name="De Fine Licht H.H."/>
            <person name="Stajich J.E."/>
        </authorList>
    </citation>
    <scope>NUCLEOTIDE SEQUENCE</scope>
    <source>
        <strain evidence="1">Berkeley</strain>
    </source>
</reference>
<evidence type="ECO:0000313" key="1">
    <source>
        <dbReference type="EMBL" id="KAJ9080573.1"/>
    </source>
</evidence>
<proteinExistence type="predicted"/>
<accession>A0ACC2U0Q5</accession>
<dbReference type="Proteomes" id="UP001165960">
    <property type="component" value="Unassembled WGS sequence"/>
</dbReference>
<keyword evidence="2" id="KW-1185">Reference proteome</keyword>
<organism evidence="1 2">
    <name type="scientific">Entomophthora muscae</name>
    <dbReference type="NCBI Taxonomy" id="34485"/>
    <lineage>
        <taxon>Eukaryota</taxon>
        <taxon>Fungi</taxon>
        <taxon>Fungi incertae sedis</taxon>
        <taxon>Zoopagomycota</taxon>
        <taxon>Entomophthoromycotina</taxon>
        <taxon>Entomophthoromycetes</taxon>
        <taxon>Entomophthorales</taxon>
        <taxon>Entomophthoraceae</taxon>
        <taxon>Entomophthora</taxon>
    </lineage>
</organism>
<evidence type="ECO:0000313" key="2">
    <source>
        <dbReference type="Proteomes" id="UP001165960"/>
    </source>
</evidence>